<proteinExistence type="predicted"/>
<organism evidence="1 2">
    <name type="scientific">Candidatus Uhrbacteria bacterium CG10_big_fil_rev_8_21_14_0_10_48_16</name>
    <dbReference type="NCBI Taxonomy" id="1975038"/>
    <lineage>
        <taxon>Bacteria</taxon>
        <taxon>Candidatus Uhriibacteriota</taxon>
    </lineage>
</organism>
<evidence type="ECO:0000313" key="2">
    <source>
        <dbReference type="Proteomes" id="UP000231436"/>
    </source>
</evidence>
<accession>A0A2M8LH41</accession>
<dbReference type="EMBL" id="PFEU01000013">
    <property type="protein sequence ID" value="PJE76769.1"/>
    <property type="molecule type" value="Genomic_DNA"/>
</dbReference>
<evidence type="ECO:0000313" key="1">
    <source>
        <dbReference type="EMBL" id="PJE76769.1"/>
    </source>
</evidence>
<dbReference type="AlphaFoldDB" id="A0A2M8LH41"/>
<reference evidence="2" key="1">
    <citation type="submission" date="2017-09" db="EMBL/GenBank/DDBJ databases">
        <title>Depth-based differentiation of microbial function through sediment-hosted aquifers and enrichment of novel symbionts in the deep terrestrial subsurface.</title>
        <authorList>
            <person name="Probst A.J."/>
            <person name="Ladd B."/>
            <person name="Jarett J.K."/>
            <person name="Geller-Mcgrath D.E."/>
            <person name="Sieber C.M.K."/>
            <person name="Emerson J.B."/>
            <person name="Anantharaman K."/>
            <person name="Thomas B.C."/>
            <person name="Malmstrom R."/>
            <person name="Stieglmeier M."/>
            <person name="Klingl A."/>
            <person name="Woyke T."/>
            <person name="Ryan C.M."/>
            <person name="Banfield J.F."/>
        </authorList>
    </citation>
    <scope>NUCLEOTIDE SEQUENCE [LARGE SCALE GENOMIC DNA]</scope>
</reference>
<protein>
    <submittedName>
        <fullName evidence="1">Uncharacterized protein</fullName>
    </submittedName>
</protein>
<gene>
    <name evidence="1" type="ORF">COV05_02805</name>
</gene>
<name>A0A2M8LH41_9BACT</name>
<sequence>MPSSPAKHIKDILTHAIQHTSDQKALVIYDTDAPLTKIITDGYRANLPEESFLNIADTTSEALLERFRSLDPGDLVVLVQSTSFRLNEFRIRIELFKLGLKTIEHIHLNRMDESQFETYISSLAYDPTDIRPLGHELKRRIDTCQRVTVTCPGTTLVYDTSFEEAKLNIGDYSQMNNVGGTYPIGEVFSEAQDLTKVNGEIRIFAFAGKDHIVREYEPFTAIIHEGILRAPDAPEEFREILTMIEEDSPVFVREFGMGLNRAMGKGRLVNDLTAFERMLGLHMSLGAKHSIYKKPGMSRKTGRYHIDIFLDLEQIFIDDHVVFANGNYTV</sequence>
<dbReference type="Proteomes" id="UP000231436">
    <property type="component" value="Unassembled WGS sequence"/>
</dbReference>
<comment type="caution">
    <text evidence="1">The sequence shown here is derived from an EMBL/GenBank/DDBJ whole genome shotgun (WGS) entry which is preliminary data.</text>
</comment>